<dbReference type="Proteomes" id="UP001419268">
    <property type="component" value="Unassembled WGS sequence"/>
</dbReference>
<accession>A0AAP0J1H4</accession>
<protein>
    <submittedName>
        <fullName evidence="1">Uncharacterized protein</fullName>
    </submittedName>
</protein>
<evidence type="ECO:0000313" key="2">
    <source>
        <dbReference type="Proteomes" id="UP001419268"/>
    </source>
</evidence>
<organism evidence="1 2">
    <name type="scientific">Stephania cephalantha</name>
    <dbReference type="NCBI Taxonomy" id="152367"/>
    <lineage>
        <taxon>Eukaryota</taxon>
        <taxon>Viridiplantae</taxon>
        <taxon>Streptophyta</taxon>
        <taxon>Embryophyta</taxon>
        <taxon>Tracheophyta</taxon>
        <taxon>Spermatophyta</taxon>
        <taxon>Magnoliopsida</taxon>
        <taxon>Ranunculales</taxon>
        <taxon>Menispermaceae</taxon>
        <taxon>Menispermoideae</taxon>
        <taxon>Cissampelideae</taxon>
        <taxon>Stephania</taxon>
    </lineage>
</organism>
<comment type="caution">
    <text evidence="1">The sequence shown here is derived from an EMBL/GenBank/DDBJ whole genome shotgun (WGS) entry which is preliminary data.</text>
</comment>
<sequence length="89" mass="10259">MDGGVAPAGRRLWRAVWKGSADSRLRRRTCGTVSRRGVTALERFRHGRPAHGVPRRDQQRGKQRGVMTLQWLPAMRRKIIRERDSSLDL</sequence>
<dbReference type="AlphaFoldDB" id="A0AAP0J1H4"/>
<gene>
    <name evidence="1" type="ORF">Scep_014529</name>
</gene>
<proteinExistence type="predicted"/>
<reference evidence="1 2" key="1">
    <citation type="submission" date="2024-01" db="EMBL/GenBank/DDBJ databases">
        <title>Genome assemblies of Stephania.</title>
        <authorList>
            <person name="Yang L."/>
        </authorList>
    </citation>
    <scope>NUCLEOTIDE SEQUENCE [LARGE SCALE GENOMIC DNA]</scope>
    <source>
        <strain evidence="1">JXDWG</strain>
        <tissue evidence="1">Leaf</tissue>
    </source>
</reference>
<evidence type="ECO:0000313" key="1">
    <source>
        <dbReference type="EMBL" id="KAK9125683.1"/>
    </source>
</evidence>
<name>A0AAP0J1H4_9MAGN</name>
<dbReference type="EMBL" id="JBBNAG010000006">
    <property type="protein sequence ID" value="KAK9125683.1"/>
    <property type="molecule type" value="Genomic_DNA"/>
</dbReference>
<keyword evidence="2" id="KW-1185">Reference proteome</keyword>